<evidence type="ECO:0000313" key="3">
    <source>
        <dbReference type="Proteomes" id="UP001316803"/>
    </source>
</evidence>
<evidence type="ECO:0000313" key="2">
    <source>
        <dbReference type="EMBL" id="KAK5958275.1"/>
    </source>
</evidence>
<comment type="caution">
    <text evidence="2">The sequence shown here is derived from an EMBL/GenBank/DDBJ whole genome shotgun (WGS) entry which is preliminary data.</text>
</comment>
<gene>
    <name evidence="2" type="ORF">OHC33_000117</name>
</gene>
<accession>A0AAN8EXC1</accession>
<organism evidence="2 3">
    <name type="scientific">Knufia fluminis</name>
    <dbReference type="NCBI Taxonomy" id="191047"/>
    <lineage>
        <taxon>Eukaryota</taxon>
        <taxon>Fungi</taxon>
        <taxon>Dikarya</taxon>
        <taxon>Ascomycota</taxon>
        <taxon>Pezizomycotina</taxon>
        <taxon>Eurotiomycetes</taxon>
        <taxon>Chaetothyriomycetidae</taxon>
        <taxon>Chaetothyriales</taxon>
        <taxon>Trichomeriaceae</taxon>
        <taxon>Knufia</taxon>
    </lineage>
</organism>
<evidence type="ECO:0000256" key="1">
    <source>
        <dbReference type="SAM" id="MobiDB-lite"/>
    </source>
</evidence>
<sequence>MSTNLSTLSPSMLAKLLQSKQTISIAWRATPQDDAIILRDSFPKDVAVTFSAFAASKYPSIKTLTAAQMQTHREATCVTITHPRKQSYKIEPNKPVTNAYFDLGVASYLGIPHLVTKINAYLNHRLATGFIPAPDVQALLESINNQDAMFDRLVEHVSSRVWRDMQARRQGGSNAAASNNNSAQSNGNMNRNGRKAGPPRYRSGMYNAIRGAREDPTVFGAAVNAKIQGYRQAERAAQTASNGQSHAAT</sequence>
<dbReference type="EMBL" id="JAKLMC020000001">
    <property type="protein sequence ID" value="KAK5958275.1"/>
    <property type="molecule type" value="Genomic_DNA"/>
</dbReference>
<feature type="compositionally biased region" description="Low complexity" evidence="1">
    <location>
        <begin position="170"/>
        <end position="188"/>
    </location>
</feature>
<keyword evidence="3" id="KW-1185">Reference proteome</keyword>
<reference evidence="2 3" key="1">
    <citation type="submission" date="2022-12" db="EMBL/GenBank/DDBJ databases">
        <title>Genomic features and morphological characterization of a novel Knufia sp. strain isolated from spacecraft assembly facility.</title>
        <authorList>
            <person name="Teixeira M."/>
            <person name="Chander A.M."/>
            <person name="Stajich J.E."/>
            <person name="Venkateswaran K."/>
        </authorList>
    </citation>
    <scope>NUCLEOTIDE SEQUENCE [LARGE SCALE GENOMIC DNA]</scope>
    <source>
        <strain evidence="2 3">FJI-L2-BK-P2</strain>
    </source>
</reference>
<dbReference type="AlphaFoldDB" id="A0AAN8EXC1"/>
<feature type="region of interest" description="Disordered" evidence="1">
    <location>
        <begin position="168"/>
        <end position="203"/>
    </location>
</feature>
<protein>
    <submittedName>
        <fullName evidence="2">Uncharacterized protein</fullName>
    </submittedName>
</protein>
<dbReference type="Proteomes" id="UP001316803">
    <property type="component" value="Unassembled WGS sequence"/>
</dbReference>
<name>A0AAN8EXC1_9EURO</name>
<proteinExistence type="predicted"/>